<evidence type="ECO:0000313" key="1">
    <source>
        <dbReference type="EMBL" id="MDR6241409.1"/>
    </source>
</evidence>
<comment type="caution">
    <text evidence="1">The sequence shown here is derived from an EMBL/GenBank/DDBJ whole genome shotgun (WGS) entry which is preliminary data.</text>
</comment>
<protein>
    <submittedName>
        <fullName evidence="1">Uncharacterized protein</fullName>
    </submittedName>
</protein>
<organism evidence="1 2">
    <name type="scientific">Aureibacter tunicatorum</name>
    <dbReference type="NCBI Taxonomy" id="866807"/>
    <lineage>
        <taxon>Bacteria</taxon>
        <taxon>Pseudomonadati</taxon>
        <taxon>Bacteroidota</taxon>
        <taxon>Cytophagia</taxon>
        <taxon>Cytophagales</taxon>
        <taxon>Persicobacteraceae</taxon>
        <taxon>Aureibacter</taxon>
    </lineage>
</organism>
<name>A0AAE3XSV8_9BACT</name>
<keyword evidence="2" id="KW-1185">Reference proteome</keyword>
<dbReference type="EMBL" id="JAVDQD010000008">
    <property type="protein sequence ID" value="MDR6241409.1"/>
    <property type="molecule type" value="Genomic_DNA"/>
</dbReference>
<dbReference type="RefSeq" id="WP_309942142.1">
    <property type="nucleotide sequence ID" value="NZ_AP025306.1"/>
</dbReference>
<gene>
    <name evidence="1" type="ORF">HNQ88_004496</name>
</gene>
<accession>A0AAE3XSV8</accession>
<evidence type="ECO:0000313" key="2">
    <source>
        <dbReference type="Proteomes" id="UP001185092"/>
    </source>
</evidence>
<reference evidence="1" key="1">
    <citation type="submission" date="2023-07" db="EMBL/GenBank/DDBJ databases">
        <title>Genomic Encyclopedia of Type Strains, Phase IV (KMG-IV): sequencing the most valuable type-strain genomes for metagenomic binning, comparative biology and taxonomic classification.</title>
        <authorList>
            <person name="Goeker M."/>
        </authorList>
    </citation>
    <scope>NUCLEOTIDE SEQUENCE</scope>
    <source>
        <strain evidence="1">DSM 26174</strain>
    </source>
</reference>
<dbReference type="Proteomes" id="UP001185092">
    <property type="component" value="Unassembled WGS sequence"/>
</dbReference>
<sequence>MKKFANLKGARTLTKNFLVDIKGGGMWTNPFDGLRDGCIPGLDCIDYSSGDNKVIPGKKGCFYADRRWGCPSGSYQNKPAHCCWNQPDLR</sequence>
<proteinExistence type="predicted"/>
<dbReference type="AlphaFoldDB" id="A0AAE3XSV8"/>